<dbReference type="GO" id="GO:0008654">
    <property type="term" value="P:phospholipid biosynthetic process"/>
    <property type="evidence" value="ECO:0007669"/>
    <property type="project" value="TreeGrafter"/>
</dbReference>
<dbReference type="PANTHER" id="PTHR12563">
    <property type="entry name" value="GLYCEROL-3-PHOSPHATE ACYLTRANSFERASE"/>
    <property type="match status" value="1"/>
</dbReference>
<organism evidence="7 8">
    <name type="scientific">Eufriesea mexicana</name>
    <dbReference type="NCBI Taxonomy" id="516756"/>
    <lineage>
        <taxon>Eukaryota</taxon>
        <taxon>Metazoa</taxon>
        <taxon>Ecdysozoa</taxon>
        <taxon>Arthropoda</taxon>
        <taxon>Hexapoda</taxon>
        <taxon>Insecta</taxon>
        <taxon>Pterygota</taxon>
        <taxon>Neoptera</taxon>
        <taxon>Endopterygota</taxon>
        <taxon>Hymenoptera</taxon>
        <taxon>Apocrita</taxon>
        <taxon>Aculeata</taxon>
        <taxon>Apoidea</taxon>
        <taxon>Anthophila</taxon>
        <taxon>Apidae</taxon>
        <taxon>Eufriesea</taxon>
    </lineage>
</organism>
<dbReference type="Pfam" id="PF01553">
    <property type="entry name" value="Acyltransferase"/>
    <property type="match status" value="1"/>
</dbReference>
<name>A0A310SG91_9HYME</name>
<dbReference type="InterPro" id="IPR022284">
    <property type="entry name" value="GPAT/DHAPAT"/>
</dbReference>
<dbReference type="Proteomes" id="UP000250275">
    <property type="component" value="Unassembled WGS sequence"/>
</dbReference>
<dbReference type="SMART" id="SM00563">
    <property type="entry name" value="PlsC"/>
    <property type="match status" value="1"/>
</dbReference>
<comment type="similarity">
    <text evidence="2">Belongs to the GPAT/DAPAT family.</text>
</comment>
<dbReference type="Pfam" id="PF19277">
    <property type="entry name" value="GPAT_C"/>
    <property type="match status" value="1"/>
</dbReference>
<evidence type="ECO:0000256" key="5">
    <source>
        <dbReference type="ARBA" id="ARBA00023315"/>
    </source>
</evidence>
<dbReference type="GO" id="GO:0019432">
    <property type="term" value="P:triglyceride biosynthetic process"/>
    <property type="evidence" value="ECO:0007669"/>
    <property type="project" value="TreeGrafter"/>
</dbReference>
<dbReference type="GO" id="GO:0004366">
    <property type="term" value="F:glycerol-3-phosphate O-acyltransferase activity"/>
    <property type="evidence" value="ECO:0007669"/>
    <property type="project" value="TreeGrafter"/>
</dbReference>
<dbReference type="InterPro" id="IPR041728">
    <property type="entry name" value="GPAT/DHAPAT_LPLAT"/>
</dbReference>
<keyword evidence="5 7" id="KW-0012">Acyltransferase</keyword>
<evidence type="ECO:0000256" key="2">
    <source>
        <dbReference type="ARBA" id="ARBA00007937"/>
    </source>
</evidence>
<reference evidence="7 8" key="1">
    <citation type="submission" date="2015-07" db="EMBL/GenBank/DDBJ databases">
        <title>The genome of Eufriesea mexicana.</title>
        <authorList>
            <person name="Pan H."/>
            <person name="Kapheim K."/>
        </authorList>
    </citation>
    <scope>NUCLEOTIDE SEQUENCE [LARGE SCALE GENOMIC DNA]</scope>
    <source>
        <strain evidence="7">0111107269</strain>
        <tissue evidence="7">Whole body</tissue>
    </source>
</reference>
<evidence type="ECO:0000259" key="6">
    <source>
        <dbReference type="SMART" id="SM00563"/>
    </source>
</evidence>
<evidence type="ECO:0000313" key="8">
    <source>
        <dbReference type="Proteomes" id="UP000250275"/>
    </source>
</evidence>
<dbReference type="AlphaFoldDB" id="A0A310SG91"/>
<feature type="domain" description="Phospholipid/glycerol acyltransferase" evidence="6">
    <location>
        <begin position="239"/>
        <end position="371"/>
    </location>
</feature>
<evidence type="ECO:0000256" key="1">
    <source>
        <dbReference type="ARBA" id="ARBA00004370"/>
    </source>
</evidence>
<dbReference type="CDD" id="cd07993">
    <property type="entry name" value="LPLAT_DHAPAT-like"/>
    <property type="match status" value="1"/>
</dbReference>
<dbReference type="EMBL" id="KQ767877">
    <property type="protein sequence ID" value="OAD53275.1"/>
    <property type="molecule type" value="Genomic_DNA"/>
</dbReference>
<dbReference type="OrthoDB" id="5962536at2759"/>
<evidence type="ECO:0000313" key="7">
    <source>
        <dbReference type="EMBL" id="OAD53275.1"/>
    </source>
</evidence>
<keyword evidence="3 7" id="KW-0808">Transferase</keyword>
<gene>
    <name evidence="7" type="ORF">WN48_10584</name>
</gene>
<dbReference type="SUPFAM" id="SSF69593">
    <property type="entry name" value="Glycerol-3-phosphate (1)-acyltransferase"/>
    <property type="match status" value="1"/>
</dbReference>
<dbReference type="InterPro" id="IPR002123">
    <property type="entry name" value="Plipid/glycerol_acylTrfase"/>
</dbReference>
<dbReference type="GO" id="GO:0006631">
    <property type="term" value="P:fatty acid metabolic process"/>
    <property type="evidence" value="ECO:0007669"/>
    <property type="project" value="TreeGrafter"/>
</dbReference>
<dbReference type="GO" id="GO:0006072">
    <property type="term" value="P:glycerol-3-phosphate metabolic process"/>
    <property type="evidence" value="ECO:0007669"/>
    <property type="project" value="TreeGrafter"/>
</dbReference>
<dbReference type="InterPro" id="IPR045520">
    <property type="entry name" value="GPAT/DHAPAT_C"/>
</dbReference>
<accession>A0A310SG91</accession>
<evidence type="ECO:0000256" key="3">
    <source>
        <dbReference type="ARBA" id="ARBA00022679"/>
    </source>
</evidence>
<keyword evidence="4" id="KW-0472">Membrane</keyword>
<dbReference type="PANTHER" id="PTHR12563:SF23">
    <property type="entry name" value="BCDNA.GH07066"/>
    <property type="match status" value="1"/>
</dbReference>
<dbReference type="GO" id="GO:0031966">
    <property type="term" value="C:mitochondrial membrane"/>
    <property type="evidence" value="ECO:0007669"/>
    <property type="project" value="TreeGrafter"/>
</dbReference>
<proteinExistence type="inferred from homology"/>
<keyword evidence="8" id="KW-1185">Reference proteome</keyword>
<sequence length="777" mass="89359">MVDILSTRLQEVYAKWETRTAVMRNPESNTTRLLIEDLRRTGQLLYKKKAQDKELARKIRKDSLFKIKESEPLVPFIKEKSSFLHYCCNSCTPSSRNSLVNTISKQYMPFGLNILVVNRGSSLFSKVFYCISHVYNCKKYDYPRVSQTVLEDERLKDAIKLTAWETVTNEGCSETVALLKAGARAKTILFQMESKLSNLLLKITAWLLYKLLPYFIQSTIVLPSQMEMLKKANETGLPLILLPLHRSHLDYIMISFVLLINNIKNPIIAAGDNLKIPFFGWFLRGLGAFFIKRRIDPVIGRKDILYRATLHTYIMESLRAGYNIEFFIEGGRSRTGKPCMPKGGILSVILDAYMDGIIEDALLIPVAMNYERLVDGNFIKEQLGQPKEMESFKSTVKAIWSTLIGNYGIVKIDFCQPFSLREMLKSFEKQQNKLTGGKIFPVEKPLKSTMSSSSLYGTDVIVEEYRQLVDSIARHVVSMPIMSTNVVAFLLLNKFRDGCTLDKLVETFDLIRQELESRNKDLAFCGETVDIINHAVSPGLIKQQRQEITETVNGRQIKSNFVIAIRPVSILPNVIELSYYSNTMLTCFIMDSIVALYAELQSQINDPIAIAQNNIMVSQDHLIEKSLKLCDILKYEFIFCKPCQELERVVEHYLQEELWSRRYAENFDNSSDEEYCNKNKIKNIQYKLSLIPEHAERMEFLHVLLRPLIDTYTFSAFTLRKLVGQSLSERDLIHEIFCDLKMNLDCGIVNYDEYDTDSAVTKVYDTIAAFKWTRNVN</sequence>
<evidence type="ECO:0000256" key="4">
    <source>
        <dbReference type="ARBA" id="ARBA00023136"/>
    </source>
</evidence>
<protein>
    <submittedName>
        <fullName evidence="7">Glycerol-3-phosphate acyltransferase 1, mitochondrial</fullName>
    </submittedName>
</protein>
<comment type="subcellular location">
    <subcellularLocation>
        <location evidence="1">Membrane</location>
    </subcellularLocation>
</comment>